<dbReference type="EMBL" id="JAMQGM010000014">
    <property type="protein sequence ID" value="MCM2576874.1"/>
    <property type="molecule type" value="Genomic_DNA"/>
</dbReference>
<keyword evidence="1" id="KW-0812">Transmembrane</keyword>
<proteinExistence type="predicted"/>
<keyword evidence="1" id="KW-1133">Transmembrane helix</keyword>
<feature type="domain" description="DUF1206" evidence="2">
    <location>
        <begin position="197"/>
        <end position="265"/>
    </location>
</feature>
<feature type="domain" description="DUF1206" evidence="2">
    <location>
        <begin position="20"/>
        <end position="83"/>
    </location>
</feature>
<dbReference type="InterPro" id="IPR009597">
    <property type="entry name" value="DUF1206"/>
</dbReference>
<feature type="transmembrane region" description="Helical" evidence="1">
    <location>
        <begin position="189"/>
        <end position="213"/>
    </location>
</feature>
<feature type="transmembrane region" description="Helical" evidence="1">
    <location>
        <begin position="61"/>
        <end position="81"/>
    </location>
</feature>
<feature type="transmembrane region" description="Helical" evidence="1">
    <location>
        <begin position="102"/>
        <end position="121"/>
    </location>
</feature>
<keyword evidence="1" id="KW-0472">Membrane</keyword>
<evidence type="ECO:0000313" key="3">
    <source>
        <dbReference type="EMBL" id="MCM2576874.1"/>
    </source>
</evidence>
<feature type="transmembrane region" description="Helical" evidence="1">
    <location>
        <begin position="21"/>
        <end position="41"/>
    </location>
</feature>
<reference evidence="3" key="1">
    <citation type="journal article" date="2023" name="Int. J. Syst. Evol. Microbiol.">
        <title>Streptomyces meridianus sp. nov. isolated from brackish water of the Tagus estuary in Alcochete, Portugal.</title>
        <authorList>
            <person name="Santos J.D.N."/>
            <person name="Klimek D."/>
            <person name="Calusinska M."/>
            <person name="Lobo Da Cunha A."/>
            <person name="Catita J."/>
            <person name="Goncalves H."/>
            <person name="Gonzalez I."/>
            <person name="Reyes F."/>
            <person name="Lage O.M."/>
        </authorList>
    </citation>
    <scope>NUCLEOTIDE SEQUENCE</scope>
    <source>
        <strain evidence="3">MTZ3.1</strain>
    </source>
</reference>
<evidence type="ECO:0000259" key="2">
    <source>
        <dbReference type="Pfam" id="PF06724"/>
    </source>
</evidence>
<dbReference type="Proteomes" id="UP001167160">
    <property type="component" value="Unassembled WGS sequence"/>
</dbReference>
<organism evidence="3 4">
    <name type="scientific">Streptomyces meridianus</name>
    <dbReference type="NCBI Taxonomy" id="2938945"/>
    <lineage>
        <taxon>Bacteria</taxon>
        <taxon>Bacillati</taxon>
        <taxon>Actinomycetota</taxon>
        <taxon>Actinomycetes</taxon>
        <taxon>Kitasatosporales</taxon>
        <taxon>Streptomycetaceae</taxon>
        <taxon>Streptomyces</taxon>
    </lineage>
</organism>
<name>A0ABT0X512_9ACTN</name>
<dbReference type="Pfam" id="PF06724">
    <property type="entry name" value="DUF1206"/>
    <property type="match status" value="3"/>
</dbReference>
<feature type="transmembrane region" description="Helical" evidence="1">
    <location>
        <begin position="242"/>
        <end position="262"/>
    </location>
</feature>
<protein>
    <submittedName>
        <fullName evidence="3">DUF1206 domain-containing protein</fullName>
    </submittedName>
</protein>
<accession>A0ABT0X512</accession>
<evidence type="ECO:0000256" key="1">
    <source>
        <dbReference type="SAM" id="Phobius"/>
    </source>
</evidence>
<evidence type="ECO:0000313" key="4">
    <source>
        <dbReference type="Proteomes" id="UP001167160"/>
    </source>
</evidence>
<keyword evidence="4" id="KW-1185">Reference proteome</keyword>
<feature type="domain" description="DUF1206" evidence="2">
    <location>
        <begin position="103"/>
        <end position="171"/>
    </location>
</feature>
<gene>
    <name evidence="3" type="ORF">M1E25_05805</name>
</gene>
<feature type="transmembrane region" description="Helical" evidence="1">
    <location>
        <begin position="148"/>
        <end position="169"/>
    </location>
</feature>
<comment type="caution">
    <text evidence="3">The sequence shown here is derived from an EMBL/GenBank/DDBJ whole genome shotgun (WGS) entry which is preliminary data.</text>
</comment>
<sequence length="267" mass="27692">MRTAVRGANHPVVEAAARWGLAARGLIYLLVGVLALGISFGEGSEQADRGGVLQELAQQPLGEALVWAVGVGLAGMALWRLSEVLVGSAGPDGRKPTKRLMAGARFVLYSVISFSVLAFAAGEQDSGSSDKQSRGVTAMVLDLFAGQWLVGAAGLALTGAGGWIAVRAVMRKYRKHLMTGAMSARTRRIVDLLGVCGGASRGIVFAAAGVYAVRAAVQLDPDEAKGLDDTLRALADTSAGPLLLSVVAAGLGLFGIFSFAMARWRRV</sequence>